<evidence type="ECO:0000259" key="2">
    <source>
        <dbReference type="Pfam" id="PF24358"/>
    </source>
</evidence>
<gene>
    <name evidence="3" type="ORF">HAX54_030030</name>
</gene>
<comment type="caution">
    <text evidence="3">The sequence shown here is derived from an EMBL/GenBank/DDBJ whole genome shotgun (WGS) entry which is preliminary data.</text>
</comment>
<accession>A0ABS8V7M1</accession>
<evidence type="ECO:0000256" key="1">
    <source>
        <dbReference type="SAM" id="Phobius"/>
    </source>
</evidence>
<dbReference type="Pfam" id="PF24358">
    <property type="entry name" value="ABCC10_N"/>
    <property type="match status" value="1"/>
</dbReference>
<protein>
    <recommendedName>
        <fullName evidence="2">ABCC10-like N-terminal domain-containing protein</fullName>
    </recommendedName>
</protein>
<name>A0ABS8V7M1_DATST</name>
<keyword evidence="1" id="KW-1133">Transmembrane helix</keyword>
<dbReference type="InterPro" id="IPR056228">
    <property type="entry name" value="ABCC10-like_N"/>
</dbReference>
<feature type="domain" description="ABCC10-like N-terminal" evidence="2">
    <location>
        <begin position="261"/>
        <end position="321"/>
    </location>
</feature>
<feature type="transmembrane region" description="Helical" evidence="1">
    <location>
        <begin position="163"/>
        <end position="184"/>
    </location>
</feature>
<organism evidence="3 4">
    <name type="scientific">Datura stramonium</name>
    <name type="common">Jimsonweed</name>
    <name type="synonym">Common thornapple</name>
    <dbReference type="NCBI Taxonomy" id="4076"/>
    <lineage>
        <taxon>Eukaryota</taxon>
        <taxon>Viridiplantae</taxon>
        <taxon>Streptophyta</taxon>
        <taxon>Embryophyta</taxon>
        <taxon>Tracheophyta</taxon>
        <taxon>Spermatophyta</taxon>
        <taxon>Magnoliopsida</taxon>
        <taxon>eudicotyledons</taxon>
        <taxon>Gunneridae</taxon>
        <taxon>Pentapetalae</taxon>
        <taxon>asterids</taxon>
        <taxon>lamiids</taxon>
        <taxon>Solanales</taxon>
        <taxon>Solanaceae</taxon>
        <taxon>Solanoideae</taxon>
        <taxon>Datureae</taxon>
        <taxon>Datura</taxon>
    </lineage>
</organism>
<dbReference type="Proteomes" id="UP000823775">
    <property type="component" value="Unassembled WGS sequence"/>
</dbReference>
<dbReference type="EMBL" id="JACEIK010003749">
    <property type="protein sequence ID" value="MCD9642962.1"/>
    <property type="molecule type" value="Genomic_DNA"/>
</dbReference>
<feature type="transmembrane region" description="Helical" evidence="1">
    <location>
        <begin position="286"/>
        <end position="304"/>
    </location>
</feature>
<keyword evidence="1" id="KW-0812">Transmembrane</keyword>
<evidence type="ECO:0000313" key="4">
    <source>
        <dbReference type="Proteomes" id="UP000823775"/>
    </source>
</evidence>
<sequence>MTYEGRSFLRAARRTSSDAGESSKEAEIVRLKAHQVEGPGTSSALQEENAALLARLLKKDAKLRDSGHLGIWLESLRAEVKDLTNKLLAPMRASTTASQLFCLNSTDHDAFFTFYAFNYCFASDVVILPRLNDIGCWMCSYCSSCCFACFPFLLVFAPVAMSWHVSAFFVLGIFVKLVVLKLCLCGGCHHQKGEIVRLQVLMMSTRYKNQIPYATFYQFELGEENRPRSWPKCFLAAGWSRYLMMRSDGLAQAMSLSMEKLHYNNGELCQADFGSMADPSSCINHVLIICFDVILLLIFLANLFSKASVRATNIPARFVGFRVCS</sequence>
<proteinExistence type="predicted"/>
<reference evidence="3 4" key="1">
    <citation type="journal article" date="2021" name="BMC Genomics">
        <title>Datura genome reveals duplications of psychoactive alkaloid biosynthetic genes and high mutation rate following tissue culture.</title>
        <authorList>
            <person name="Rajewski A."/>
            <person name="Carter-House D."/>
            <person name="Stajich J."/>
            <person name="Litt A."/>
        </authorList>
    </citation>
    <scope>NUCLEOTIDE SEQUENCE [LARGE SCALE GENOMIC DNA]</scope>
    <source>
        <strain evidence="3">AR-01</strain>
    </source>
</reference>
<keyword evidence="4" id="KW-1185">Reference proteome</keyword>
<keyword evidence="1" id="KW-0472">Membrane</keyword>
<evidence type="ECO:0000313" key="3">
    <source>
        <dbReference type="EMBL" id="MCD9642962.1"/>
    </source>
</evidence>